<dbReference type="PROSITE" id="PS50863">
    <property type="entry name" value="B3"/>
    <property type="match status" value="1"/>
</dbReference>
<feature type="compositionally biased region" description="Basic residues" evidence="6">
    <location>
        <begin position="341"/>
        <end position="354"/>
    </location>
</feature>
<feature type="transmembrane region" description="Helical" evidence="7">
    <location>
        <begin position="21"/>
        <end position="42"/>
    </location>
</feature>
<keyword evidence="7" id="KW-0812">Transmembrane</keyword>
<dbReference type="RefSeq" id="XP_056863065.1">
    <property type="nucleotide sequence ID" value="XM_057007085.1"/>
</dbReference>
<dbReference type="Gene3D" id="2.40.330.10">
    <property type="entry name" value="DNA-binding pseudobarrel domain"/>
    <property type="match status" value="2"/>
</dbReference>
<dbReference type="InterPro" id="IPR015300">
    <property type="entry name" value="DNA-bd_pseudobarrel_sf"/>
</dbReference>
<feature type="region of interest" description="Disordered" evidence="6">
    <location>
        <begin position="172"/>
        <end position="359"/>
    </location>
</feature>
<keyword evidence="5" id="KW-0539">Nucleus</keyword>
<reference evidence="9" key="1">
    <citation type="journal article" date="2019" name="Database">
        <title>The radish genome database (RadishGD): an integrated information resource for radish genomics.</title>
        <authorList>
            <person name="Yu H.J."/>
            <person name="Baek S."/>
            <person name="Lee Y.J."/>
            <person name="Cho A."/>
            <person name="Mun J.H."/>
        </authorList>
    </citation>
    <scope>NUCLEOTIDE SEQUENCE [LARGE SCALE GENOMIC DNA]</scope>
    <source>
        <strain evidence="9">cv. WK10039</strain>
    </source>
</reference>
<evidence type="ECO:0000256" key="7">
    <source>
        <dbReference type="SAM" id="Phobius"/>
    </source>
</evidence>
<name>A0A9W3DGX8_RAPSA</name>
<dbReference type="InterPro" id="IPR003340">
    <property type="entry name" value="B3_DNA-bd"/>
</dbReference>
<keyword evidence="3" id="KW-0238">DNA-binding</keyword>
<keyword evidence="4" id="KW-0804">Transcription</keyword>
<dbReference type="SUPFAM" id="SSF101936">
    <property type="entry name" value="DNA-binding pseudobarrel domain"/>
    <property type="match status" value="2"/>
</dbReference>
<accession>A0A9W3DGX8</accession>
<feature type="compositionally biased region" description="Acidic residues" evidence="6">
    <location>
        <begin position="216"/>
        <end position="225"/>
    </location>
</feature>
<dbReference type="Pfam" id="PF02362">
    <property type="entry name" value="B3"/>
    <property type="match status" value="1"/>
</dbReference>
<feature type="compositionally biased region" description="Basic and acidic residues" evidence="6">
    <location>
        <begin position="257"/>
        <end position="278"/>
    </location>
</feature>
<evidence type="ECO:0000256" key="3">
    <source>
        <dbReference type="ARBA" id="ARBA00023125"/>
    </source>
</evidence>
<dbReference type="KEGG" id="rsz:108834002"/>
<reference evidence="10" key="2">
    <citation type="submission" date="2025-08" db="UniProtKB">
        <authorList>
            <consortium name="RefSeq"/>
        </authorList>
    </citation>
    <scope>IDENTIFICATION</scope>
    <source>
        <tissue evidence="10">Leaf</tissue>
    </source>
</reference>
<evidence type="ECO:0000256" key="5">
    <source>
        <dbReference type="ARBA" id="ARBA00023242"/>
    </source>
</evidence>
<proteinExistence type="predicted"/>
<feature type="compositionally biased region" description="Basic residues" evidence="6">
    <location>
        <begin position="293"/>
        <end position="302"/>
    </location>
</feature>
<feature type="compositionally biased region" description="Polar residues" evidence="6">
    <location>
        <begin position="227"/>
        <end position="242"/>
    </location>
</feature>
<keyword evidence="9" id="KW-1185">Reference proteome</keyword>
<dbReference type="GeneID" id="108834002"/>
<evidence type="ECO:0000256" key="2">
    <source>
        <dbReference type="ARBA" id="ARBA00023015"/>
    </source>
</evidence>
<dbReference type="GO" id="GO:0003677">
    <property type="term" value="F:DNA binding"/>
    <property type="evidence" value="ECO:0007669"/>
    <property type="project" value="UniProtKB-KW"/>
</dbReference>
<evidence type="ECO:0000256" key="6">
    <source>
        <dbReference type="SAM" id="MobiDB-lite"/>
    </source>
</evidence>
<dbReference type="GO" id="GO:0005634">
    <property type="term" value="C:nucleus"/>
    <property type="evidence" value="ECO:0007669"/>
    <property type="project" value="UniProtKB-SubCell"/>
</dbReference>
<sequence length="501" mass="56492">MYVSVITARESMTRRYIESTFLLKLVFVSSLYVPCFLPSRILSSLSHSLNSSEFKHPLAMAASDSLPRFFKVFISHFSSDSMLIPISYYDELPRHLPKTAILQGTGGCVWKVGMTLKQEEEEVYFEQGWPNFVKDNDLVDGDFMTFVYNGDNVFEVSIYGLDGCKQARAVAELEDDEEKEDSICALSTDDTSAESEEANTVQRSNDKGKAKVGAVEDSDDEEEDSVYSLNNIKDTDTGSSSEFEMANTILRSKNKGKSKEEVIKEESDGKEDSDHSLNSEDEETETGSESKMAKNKGKKKKKVVESSDSDYAEEFGRLDLEEDSSSSDSSYAPDSEDTATHVKRKVKSPKKKGSQGKSKVIKDVVGVGDSSCAVEGVKKEKKTREKVKAIIENPEVYLDDPTNIHFETGVKNRKYELLVHAQLVKDYCLRFKDYISYIDPKGKLEAKTAKWGDQRVCIKKWAKICDRNKLKKQDRVVCELLRKKDLVYAVKIHIIRAKHLV</sequence>
<protein>
    <submittedName>
        <fullName evidence="10">B3 domain-containing protein At4g34400-like isoform X1</fullName>
    </submittedName>
</protein>
<keyword evidence="2" id="KW-0805">Transcription regulation</keyword>
<organism evidence="9 10">
    <name type="scientific">Raphanus sativus</name>
    <name type="common">Radish</name>
    <name type="synonym">Raphanus raphanistrum var. sativus</name>
    <dbReference type="NCBI Taxonomy" id="3726"/>
    <lineage>
        <taxon>Eukaryota</taxon>
        <taxon>Viridiplantae</taxon>
        <taxon>Streptophyta</taxon>
        <taxon>Embryophyta</taxon>
        <taxon>Tracheophyta</taxon>
        <taxon>Spermatophyta</taxon>
        <taxon>Magnoliopsida</taxon>
        <taxon>eudicotyledons</taxon>
        <taxon>Gunneridae</taxon>
        <taxon>Pentapetalae</taxon>
        <taxon>rosids</taxon>
        <taxon>malvids</taxon>
        <taxon>Brassicales</taxon>
        <taxon>Brassicaceae</taxon>
        <taxon>Brassiceae</taxon>
        <taxon>Raphanus</taxon>
    </lineage>
</organism>
<dbReference type="Proteomes" id="UP000504610">
    <property type="component" value="Chromosome 4"/>
</dbReference>
<dbReference type="PANTHER" id="PTHR31920:SF56">
    <property type="entry name" value="TF-B3 DOMAIN-CONTAINING PROTEIN"/>
    <property type="match status" value="1"/>
</dbReference>
<evidence type="ECO:0000313" key="9">
    <source>
        <dbReference type="Proteomes" id="UP000504610"/>
    </source>
</evidence>
<evidence type="ECO:0000313" key="10">
    <source>
        <dbReference type="RefSeq" id="XP_056863065.1"/>
    </source>
</evidence>
<feature type="domain" description="TF-B3" evidence="8">
    <location>
        <begin position="67"/>
        <end position="162"/>
    </location>
</feature>
<evidence type="ECO:0000256" key="1">
    <source>
        <dbReference type="ARBA" id="ARBA00004123"/>
    </source>
</evidence>
<dbReference type="CDD" id="cd10017">
    <property type="entry name" value="B3_DNA"/>
    <property type="match status" value="1"/>
</dbReference>
<keyword evidence="7" id="KW-1133">Transmembrane helix</keyword>
<gene>
    <name evidence="10" type="primary">LOC108834002</name>
</gene>
<dbReference type="InterPro" id="IPR050655">
    <property type="entry name" value="Plant_B3_domain"/>
</dbReference>
<dbReference type="PANTHER" id="PTHR31920">
    <property type="entry name" value="B3 DOMAIN-CONTAINING"/>
    <property type="match status" value="1"/>
</dbReference>
<dbReference type="AlphaFoldDB" id="A0A9W3DGX8"/>
<comment type="subcellular location">
    <subcellularLocation>
        <location evidence="1">Nucleus</location>
    </subcellularLocation>
</comment>
<dbReference type="OrthoDB" id="1666376at2759"/>
<evidence type="ECO:0000256" key="4">
    <source>
        <dbReference type="ARBA" id="ARBA00023163"/>
    </source>
</evidence>
<dbReference type="SMART" id="SM01019">
    <property type="entry name" value="B3"/>
    <property type="match status" value="1"/>
</dbReference>
<keyword evidence="7" id="KW-0472">Membrane</keyword>
<evidence type="ECO:0000259" key="8">
    <source>
        <dbReference type="PROSITE" id="PS50863"/>
    </source>
</evidence>